<dbReference type="Proteomes" id="UP000032142">
    <property type="component" value="Unassembled WGS sequence"/>
</dbReference>
<accession>A0A0B0P7C1</accession>
<sequence>MNIWNCESIDNVPTSKKPVRTIGIDVIAIRSSGIVEDHHHTIKLYFGRTLNGWQIGLVNGLFLPTWTEGRLHGRTHGRVLGRVAKSVSTAG</sequence>
<reference evidence="2" key="1">
    <citation type="submission" date="2014-09" db="EMBL/GenBank/DDBJ databases">
        <authorList>
            <person name="Mudge J."/>
            <person name="Ramaraj T."/>
            <person name="Lindquist I.E."/>
            <person name="Bharti A.K."/>
            <person name="Sundararajan A."/>
            <person name="Cameron C.T."/>
            <person name="Woodward J.E."/>
            <person name="May G.D."/>
            <person name="Brubaker C."/>
            <person name="Broadhvest J."/>
            <person name="Wilkins T.A."/>
        </authorList>
    </citation>
    <scope>NUCLEOTIDE SEQUENCE</scope>
    <source>
        <strain evidence="2">cv. AKA8401</strain>
    </source>
</reference>
<dbReference type="AlphaFoldDB" id="A0A0B0P7C1"/>
<proteinExistence type="predicted"/>
<keyword evidence="2" id="KW-1185">Reference proteome</keyword>
<evidence type="ECO:0000313" key="2">
    <source>
        <dbReference type="Proteomes" id="UP000032142"/>
    </source>
</evidence>
<organism evidence="1 2">
    <name type="scientific">Gossypium arboreum</name>
    <name type="common">Tree cotton</name>
    <name type="synonym">Gossypium nanking</name>
    <dbReference type="NCBI Taxonomy" id="29729"/>
    <lineage>
        <taxon>Eukaryota</taxon>
        <taxon>Viridiplantae</taxon>
        <taxon>Streptophyta</taxon>
        <taxon>Embryophyta</taxon>
        <taxon>Tracheophyta</taxon>
        <taxon>Spermatophyta</taxon>
        <taxon>Magnoliopsida</taxon>
        <taxon>eudicotyledons</taxon>
        <taxon>Gunneridae</taxon>
        <taxon>Pentapetalae</taxon>
        <taxon>rosids</taxon>
        <taxon>malvids</taxon>
        <taxon>Malvales</taxon>
        <taxon>Malvaceae</taxon>
        <taxon>Malvoideae</taxon>
        <taxon>Gossypium</taxon>
    </lineage>
</organism>
<gene>
    <name evidence="1" type="ORF">F383_25454</name>
</gene>
<evidence type="ECO:0000313" key="1">
    <source>
        <dbReference type="EMBL" id="KHG19251.1"/>
    </source>
</evidence>
<dbReference type="EMBL" id="KN412577">
    <property type="protein sequence ID" value="KHG19251.1"/>
    <property type="molecule type" value="Genomic_DNA"/>
</dbReference>
<name>A0A0B0P7C1_GOSAR</name>
<protein>
    <submittedName>
        <fullName evidence="1">Chloride channel CLC-c-like protein</fullName>
    </submittedName>
</protein>